<dbReference type="InterPro" id="IPR052350">
    <property type="entry name" value="Metallo-dep_Lactonases"/>
</dbReference>
<dbReference type="Pfam" id="PF04909">
    <property type="entry name" value="Amidohydro_2"/>
    <property type="match status" value="1"/>
</dbReference>
<name>A0A229NVJ8_9BACL</name>
<evidence type="ECO:0000313" key="4">
    <source>
        <dbReference type="Proteomes" id="UP000215145"/>
    </source>
</evidence>
<sequence length="279" mass="31845">MEMRIDSHQHYWRIERGDYGWITPDIPVLYRDFLPEDLAPHLMKHGLDGTVAVQAAPTLEETEYLFSLADQQDSNILGVVGWLDLFDPAHRQHFDRFNKHDKFKGFRIMIQEMPDSSRILEPEFVEALKGYAADDVPVDLLLLSRQLEHTVQLLNGVPGLRGVIDHIAKPEISNGEIDNWLKSMKEIAKHSNIYIKLSGMVTEGDHGSWKPEDFKPYIGHVLELFGPDRVMFGSDWPVCLLAAEYDAVVAVLQEAIPAHWGEGERAKLFGLNAKEFYKL</sequence>
<comment type="caution">
    <text evidence="3">The sequence shown here is derived from an EMBL/GenBank/DDBJ whole genome shotgun (WGS) entry which is preliminary data.</text>
</comment>
<evidence type="ECO:0000256" key="1">
    <source>
        <dbReference type="ARBA" id="ARBA00038310"/>
    </source>
</evidence>
<dbReference type="SUPFAM" id="SSF51556">
    <property type="entry name" value="Metallo-dependent hydrolases"/>
    <property type="match status" value="1"/>
</dbReference>
<dbReference type="InterPro" id="IPR032466">
    <property type="entry name" value="Metal_Hydrolase"/>
</dbReference>
<dbReference type="OrthoDB" id="5450317at2"/>
<gene>
    <name evidence="3" type="ORF">CGZ75_21700</name>
</gene>
<evidence type="ECO:0000313" key="3">
    <source>
        <dbReference type="EMBL" id="OXM13639.1"/>
    </source>
</evidence>
<reference evidence="3 4" key="1">
    <citation type="submission" date="2017-07" db="EMBL/GenBank/DDBJ databases">
        <title>Paenibacillus herberti R33 genome sequencing and assembly.</title>
        <authorList>
            <person name="Su W."/>
        </authorList>
    </citation>
    <scope>NUCLEOTIDE SEQUENCE [LARGE SCALE GENOMIC DNA]</scope>
    <source>
        <strain evidence="3 4">R33</strain>
    </source>
</reference>
<dbReference type="EMBL" id="NMUQ01000003">
    <property type="protein sequence ID" value="OXM13639.1"/>
    <property type="molecule type" value="Genomic_DNA"/>
</dbReference>
<protein>
    <submittedName>
        <fullName evidence="3">Amidohydrolase</fullName>
    </submittedName>
</protein>
<accession>A0A229NVJ8</accession>
<dbReference type="PANTHER" id="PTHR43569">
    <property type="entry name" value="AMIDOHYDROLASE"/>
    <property type="match status" value="1"/>
</dbReference>
<comment type="similarity">
    <text evidence="1">Belongs to the metallo-dependent hydrolases superfamily.</text>
</comment>
<dbReference type="GO" id="GO:0016787">
    <property type="term" value="F:hydrolase activity"/>
    <property type="evidence" value="ECO:0007669"/>
    <property type="project" value="UniProtKB-KW"/>
</dbReference>
<organism evidence="3 4">
    <name type="scientific">Paenibacillus herberti</name>
    <dbReference type="NCBI Taxonomy" id="1619309"/>
    <lineage>
        <taxon>Bacteria</taxon>
        <taxon>Bacillati</taxon>
        <taxon>Bacillota</taxon>
        <taxon>Bacilli</taxon>
        <taxon>Bacillales</taxon>
        <taxon>Paenibacillaceae</taxon>
        <taxon>Paenibacillus</taxon>
    </lineage>
</organism>
<dbReference type="Proteomes" id="UP000215145">
    <property type="component" value="Unassembled WGS sequence"/>
</dbReference>
<keyword evidence="4" id="KW-1185">Reference proteome</keyword>
<evidence type="ECO:0000259" key="2">
    <source>
        <dbReference type="Pfam" id="PF04909"/>
    </source>
</evidence>
<dbReference type="PANTHER" id="PTHR43569:SF2">
    <property type="entry name" value="AMIDOHYDROLASE-RELATED DOMAIN-CONTAINING PROTEIN"/>
    <property type="match status" value="1"/>
</dbReference>
<feature type="domain" description="Amidohydrolase-related" evidence="2">
    <location>
        <begin position="5"/>
        <end position="279"/>
    </location>
</feature>
<dbReference type="Gene3D" id="3.20.20.140">
    <property type="entry name" value="Metal-dependent hydrolases"/>
    <property type="match status" value="1"/>
</dbReference>
<dbReference type="AlphaFoldDB" id="A0A229NVJ8"/>
<proteinExistence type="inferred from homology"/>
<keyword evidence="3" id="KW-0378">Hydrolase</keyword>
<dbReference type="InterPro" id="IPR006680">
    <property type="entry name" value="Amidohydro-rel"/>
</dbReference>